<evidence type="ECO:0000313" key="1">
    <source>
        <dbReference type="EMBL" id="AGF79375.1"/>
    </source>
</evidence>
<dbReference type="HOGENOM" id="CLU_1575965_0_0_7"/>
<dbReference type="KEGG" id="dsf:UWK_02844"/>
<protein>
    <submittedName>
        <fullName evidence="1">Uncharacterized protein</fullName>
    </submittedName>
</protein>
<evidence type="ECO:0000313" key="2">
    <source>
        <dbReference type="Proteomes" id="UP000011721"/>
    </source>
</evidence>
<sequence>MMCLRKNTACFSFLYLVKSGNWLGPTPSHTSYDNYWSYYYYDLGSYSSSYYFTDVSQFPSVGFKGYVTGDNGPWSPANDSFATLGSEDGHNIHIFTTYIMSSVDQNVIFAAGGNDGHTIFIDDTYTTDTVTIGSTSYGAGAGYNVTAARSLEMAANVSYKITLACKCFP</sequence>
<accession>M1PIF4</accession>
<keyword evidence="2" id="KW-1185">Reference proteome</keyword>
<name>M1PIF4_DESSD</name>
<dbReference type="EMBL" id="CP003985">
    <property type="protein sequence ID" value="AGF79375.1"/>
    <property type="molecule type" value="Genomic_DNA"/>
</dbReference>
<dbReference type="AlphaFoldDB" id="M1PIF4"/>
<dbReference type="Proteomes" id="UP000011721">
    <property type="component" value="Chromosome"/>
</dbReference>
<reference evidence="2" key="1">
    <citation type="journal article" date="2013" name="Stand. Genomic Sci.">
        <title>Complete genome sequence of Desulfocapsa sulfexigens, a marine deltaproteobacterium specialized in disproportionating inorganic sulfur compounds.</title>
        <authorList>
            <person name="Finster K.W."/>
            <person name="Kjeldsen K.U."/>
            <person name="Kube M."/>
            <person name="Reinhardt R."/>
            <person name="Mussmann M."/>
            <person name="Amann R."/>
            <person name="Schreiber L."/>
        </authorList>
    </citation>
    <scope>NUCLEOTIDE SEQUENCE [LARGE SCALE GENOMIC DNA]</scope>
    <source>
        <strain evidence="2">DSM 10523 / SB164P1</strain>
    </source>
</reference>
<organism evidence="1 2">
    <name type="scientific">Desulfocapsa sulfexigens (strain DSM 10523 / SB164P1)</name>
    <dbReference type="NCBI Taxonomy" id="1167006"/>
    <lineage>
        <taxon>Bacteria</taxon>
        <taxon>Pseudomonadati</taxon>
        <taxon>Thermodesulfobacteriota</taxon>
        <taxon>Desulfobulbia</taxon>
        <taxon>Desulfobulbales</taxon>
        <taxon>Desulfocapsaceae</taxon>
        <taxon>Desulfocapsa</taxon>
    </lineage>
</organism>
<proteinExistence type="predicted"/>
<dbReference type="OrthoDB" id="9962910at2"/>
<gene>
    <name evidence="1" type="ordered locus">UWK_02844</name>
</gene>